<name>A0AAE7SXX0_9ALPH</name>
<feature type="compositionally biased region" description="Polar residues" evidence="1">
    <location>
        <begin position="215"/>
        <end position="226"/>
    </location>
</feature>
<evidence type="ECO:0000313" key="3">
    <source>
        <dbReference type="Proteomes" id="UP000828583"/>
    </source>
</evidence>
<dbReference type="RefSeq" id="YP_010798794.1">
    <property type="nucleotide sequence ID" value="NC_076513.1"/>
</dbReference>
<keyword evidence="3" id="KW-1185">Reference proteome</keyword>
<feature type="region of interest" description="Disordered" evidence="1">
    <location>
        <begin position="150"/>
        <end position="392"/>
    </location>
</feature>
<feature type="compositionally biased region" description="Acidic residues" evidence="1">
    <location>
        <begin position="274"/>
        <end position="284"/>
    </location>
</feature>
<reference evidence="2 3" key="1">
    <citation type="submission" date="2020-08" db="EMBL/GenBank/DDBJ databases">
        <title>Genome sequences of two marsupial simplex viruses; Macropodid alphaherpesvirus 2 and 4.</title>
        <authorList>
            <person name="Vaz P.K."/>
            <person name="Mahony T."/>
            <person name="Hartley C.A."/>
            <person name="Motha J."/>
            <person name="Devlin J.M."/>
        </authorList>
    </citation>
    <scope>NUCLEOTIDE SEQUENCE [LARGE SCALE GENOMIC DNA]</scope>
    <source>
        <strain evidence="2 3">V3077/08</strain>
    </source>
</reference>
<sequence>MSPRMPMKIHEAAEALLRPGCGQPAWFKDLVGQIWEGTIFIDTHARVPITELLSTFNRPVQYMIIKIAHVYEVIEAIEREFRAFCGAEPDPFRIDEYHPFAIHLIFQIATDVALQYAADRVGTIRALKEAFFIEQGNDLQSLVPWSAAPQMYNPQGRRANRGRRARPTNPGRNKPHWGSEAKGGSELWYQTTQCGPRQPREPRYPQPSSRGVPREQQSPRAQSSKETPVFRGLGGSQEAQQRPRKPICYYHPPRMLKPPRAPRFQRMAGIAGGEGEDQNPEDEWVAGNNSYTLKDLQKAEAEAFRQHAETTKPTTGGGSSDDNSPFRPSSEEVKEAVPESQGPADVESSSEDDVPDSFRPASPAPQPPTSEAEWGSTEPPISQPPRCLHTFF</sequence>
<evidence type="ECO:0000256" key="1">
    <source>
        <dbReference type="SAM" id="MobiDB-lite"/>
    </source>
</evidence>
<feature type="compositionally biased region" description="Basic and acidic residues" evidence="1">
    <location>
        <begin position="295"/>
        <end position="310"/>
    </location>
</feature>
<dbReference type="KEGG" id="vg:80537051"/>
<dbReference type="EMBL" id="MT900475">
    <property type="protein sequence ID" value="QOD40226.1"/>
    <property type="molecule type" value="Genomic_DNA"/>
</dbReference>
<accession>A0AAE7SXX0</accession>
<dbReference type="GeneID" id="80537051"/>
<gene>
    <name evidence="2" type="primary">PW5</name>
</gene>
<dbReference type="Proteomes" id="UP000828583">
    <property type="component" value="Segment"/>
</dbReference>
<evidence type="ECO:0000313" key="2">
    <source>
        <dbReference type="EMBL" id="QOD40226.1"/>
    </source>
</evidence>
<organism evidence="2 3">
    <name type="scientific">Macropodid alphaherpesvirus 2</name>
    <dbReference type="NCBI Taxonomy" id="83440"/>
    <lineage>
        <taxon>Viruses</taxon>
        <taxon>Duplodnaviria</taxon>
        <taxon>Heunggongvirae</taxon>
        <taxon>Peploviricota</taxon>
        <taxon>Herviviricetes</taxon>
        <taxon>Herpesvirales</taxon>
        <taxon>Orthoherpesviridae</taxon>
        <taxon>Alphaherpesvirinae</taxon>
        <taxon>Simplexvirus</taxon>
        <taxon>Simplexvirus macropodidalpha2</taxon>
    </lineage>
</organism>
<proteinExistence type="predicted"/>
<protein>
    <submittedName>
        <fullName evidence="2">Uncharacterized protein</fullName>
    </submittedName>
</protein>